<dbReference type="AlphaFoldDB" id="A0A2A3ED00"/>
<proteinExistence type="predicted"/>
<protein>
    <submittedName>
        <fullName evidence="2">5-azacytidine-induced protein</fullName>
    </submittedName>
</protein>
<dbReference type="PANTHER" id="PTHR31540">
    <property type="entry name" value="CENTROSOMAL PROTEIN OF 131 KDA"/>
    <property type="match status" value="1"/>
</dbReference>
<evidence type="ECO:0000313" key="3">
    <source>
        <dbReference type="Proteomes" id="UP000242457"/>
    </source>
</evidence>
<dbReference type="GO" id="GO:0005929">
    <property type="term" value="C:cilium"/>
    <property type="evidence" value="ECO:0007669"/>
    <property type="project" value="GOC"/>
</dbReference>
<feature type="coiled-coil region" evidence="1">
    <location>
        <begin position="584"/>
        <end position="711"/>
    </location>
</feature>
<name>A0A2A3ED00_APICC</name>
<gene>
    <name evidence="2" type="ORF">APICC_07973</name>
</gene>
<accession>A0A2A3ED00</accession>
<keyword evidence="3" id="KW-1185">Reference proteome</keyword>
<dbReference type="OrthoDB" id="197735at2759"/>
<dbReference type="PANTHER" id="PTHR31540:SF1">
    <property type="entry name" value="CENTROSOMAL PROTEIN OF 131 KDA"/>
    <property type="match status" value="1"/>
</dbReference>
<sequence length="717" mass="84840">MININHPKICGKPPVNKSFVTKELKQKEITDNSKEKEIDHDSIIKENTKKIDCNENIVESTMCSFEQICNIISDLEKDINAKIPEIDQLQLKPEKDVSHGKHETSGTTYDDIMTFLTKLEDGSLYYNIWSIKNVFLYNYVNEYGNASYLAIVNGGRISENVEKHCTLDETKINIPEIDAVMFEDMFGNSQSLPCINFDDIGPTNIEINNTHAFKEDLITAQLQLEEKEATISLLKEQLKTERKLACEKLESQKKSNNSKLQQQEEKYRGIVKRHQKFIEQLIQEKTDLTEKCNSLMQKVKEIEIKMQRDLKAAADRHVVELQRAKDHLAAAEKIKRERWIEARTTKIKEMTVKGLEPELRNMMEQHAEEIQKLRNLHMKELQDTELRIIRRSNQQLEQLRLELTASHERMLANEKNILWTRYQEKLEEQENQFKIQQAKLVEELQYDRDKFAKEQTKRDTEMEANLQKIHMQYKQEIDILKQQHLNEKKSLQESLKAEWQTCLTEYKRQQNLRIEQIENKIKEECNKERDRQIELAIERLEKDSRDERLTLQRNFDCKLKSLTEKYEMDLQNAIDNEQLHKGKLIQTKDKLEKTQIQLQEAENKLQECVTELNTANEIIKRLNIERNNAKKIVRQEIEGEKRELEEKIASLYQEITRINANRDASMAQLHSRIKLIMTQKVLTIKNLIKELNDTKLKCEHLEKLLDQQRRDYILKSL</sequence>
<dbReference type="STRING" id="94128.A0A2A3ED00"/>
<evidence type="ECO:0000256" key="1">
    <source>
        <dbReference type="SAM" id="Coils"/>
    </source>
</evidence>
<feature type="coiled-coil region" evidence="1">
    <location>
        <begin position="356"/>
        <end position="483"/>
    </location>
</feature>
<feature type="coiled-coil region" evidence="1">
    <location>
        <begin position="217"/>
        <end position="305"/>
    </location>
</feature>
<organism evidence="2 3">
    <name type="scientific">Apis cerana cerana</name>
    <name type="common">Oriental honeybee</name>
    <dbReference type="NCBI Taxonomy" id="94128"/>
    <lineage>
        <taxon>Eukaryota</taxon>
        <taxon>Metazoa</taxon>
        <taxon>Ecdysozoa</taxon>
        <taxon>Arthropoda</taxon>
        <taxon>Hexapoda</taxon>
        <taxon>Insecta</taxon>
        <taxon>Pterygota</taxon>
        <taxon>Neoptera</taxon>
        <taxon>Endopterygota</taxon>
        <taxon>Hymenoptera</taxon>
        <taxon>Apocrita</taxon>
        <taxon>Aculeata</taxon>
        <taxon>Apoidea</taxon>
        <taxon>Anthophila</taxon>
        <taxon>Apidae</taxon>
        <taxon>Apis</taxon>
    </lineage>
</organism>
<dbReference type="GO" id="GO:0010824">
    <property type="term" value="P:regulation of centrosome duplication"/>
    <property type="evidence" value="ECO:0007669"/>
    <property type="project" value="TreeGrafter"/>
</dbReference>
<dbReference type="GO" id="GO:0034451">
    <property type="term" value="C:centriolar satellite"/>
    <property type="evidence" value="ECO:0007669"/>
    <property type="project" value="TreeGrafter"/>
</dbReference>
<keyword evidence="1" id="KW-0175">Coiled coil</keyword>
<reference evidence="2 3" key="1">
    <citation type="submission" date="2014-07" db="EMBL/GenBank/DDBJ databases">
        <title>Genomic and transcriptomic analysis on Apis cerana provide comprehensive insights into honey bee biology.</title>
        <authorList>
            <person name="Diao Q."/>
            <person name="Sun L."/>
            <person name="Zheng H."/>
            <person name="Zheng H."/>
            <person name="Xu S."/>
            <person name="Wang S."/>
            <person name="Zeng Z."/>
            <person name="Hu F."/>
            <person name="Su S."/>
            <person name="Wu J."/>
        </authorList>
    </citation>
    <scope>NUCLEOTIDE SEQUENCE [LARGE SCALE GENOMIC DNA]</scope>
    <source>
        <tissue evidence="2">Pupae without intestine</tissue>
    </source>
</reference>
<dbReference type="EMBL" id="KZ288280">
    <property type="protein sequence ID" value="PBC29625.1"/>
    <property type="molecule type" value="Genomic_DNA"/>
</dbReference>
<evidence type="ECO:0000313" key="2">
    <source>
        <dbReference type="EMBL" id="PBC29625.1"/>
    </source>
</evidence>
<dbReference type="GO" id="GO:0035735">
    <property type="term" value="P:intraciliary transport involved in cilium assembly"/>
    <property type="evidence" value="ECO:0007669"/>
    <property type="project" value="InterPro"/>
</dbReference>
<dbReference type="InterPro" id="IPR030465">
    <property type="entry name" value="CEP131"/>
</dbReference>
<dbReference type="Proteomes" id="UP000242457">
    <property type="component" value="Unassembled WGS sequence"/>
</dbReference>